<dbReference type="InterPro" id="IPR001806">
    <property type="entry name" value="Small_GTPase"/>
</dbReference>
<evidence type="ECO:0000313" key="5">
    <source>
        <dbReference type="Proteomes" id="UP001165060"/>
    </source>
</evidence>
<dbReference type="InterPro" id="IPR005225">
    <property type="entry name" value="Small_GTP-bd"/>
</dbReference>
<dbReference type="PROSITE" id="PS51421">
    <property type="entry name" value="RAS"/>
    <property type="match status" value="1"/>
</dbReference>
<dbReference type="SMART" id="SM00174">
    <property type="entry name" value="RHO"/>
    <property type="match status" value="1"/>
</dbReference>
<dbReference type="SUPFAM" id="SSF52540">
    <property type="entry name" value="P-loop containing nucleoside triphosphate hydrolases"/>
    <property type="match status" value="1"/>
</dbReference>
<evidence type="ECO:0000256" key="2">
    <source>
        <dbReference type="ARBA" id="ARBA00023134"/>
    </source>
</evidence>
<dbReference type="SMART" id="SM00175">
    <property type="entry name" value="RAB"/>
    <property type="match status" value="1"/>
</dbReference>
<dbReference type="Gene3D" id="3.40.50.300">
    <property type="entry name" value="P-loop containing nucleotide triphosphate hydrolases"/>
    <property type="match status" value="1"/>
</dbReference>
<reference evidence="4 5" key="1">
    <citation type="journal article" date="2023" name="Commun. Biol.">
        <title>Genome analysis of Parmales, the sister group of diatoms, reveals the evolutionary specialization of diatoms from phago-mixotrophs to photoautotrophs.</title>
        <authorList>
            <person name="Ban H."/>
            <person name="Sato S."/>
            <person name="Yoshikawa S."/>
            <person name="Yamada K."/>
            <person name="Nakamura Y."/>
            <person name="Ichinomiya M."/>
            <person name="Sato N."/>
            <person name="Blanc-Mathieu R."/>
            <person name="Endo H."/>
            <person name="Kuwata A."/>
            <person name="Ogata H."/>
        </authorList>
    </citation>
    <scope>NUCLEOTIDE SEQUENCE [LARGE SCALE GENOMIC DNA]</scope>
</reference>
<organism evidence="4 5">
    <name type="scientific">Tetraparma gracilis</name>
    <dbReference type="NCBI Taxonomy" id="2962635"/>
    <lineage>
        <taxon>Eukaryota</taxon>
        <taxon>Sar</taxon>
        <taxon>Stramenopiles</taxon>
        <taxon>Ochrophyta</taxon>
        <taxon>Bolidophyceae</taxon>
        <taxon>Parmales</taxon>
        <taxon>Triparmaceae</taxon>
        <taxon>Tetraparma</taxon>
    </lineage>
</organism>
<gene>
    <name evidence="4" type="ORF">TeGR_g9287</name>
</gene>
<dbReference type="Pfam" id="PF00071">
    <property type="entry name" value="Ras"/>
    <property type="match status" value="1"/>
</dbReference>
<dbReference type="SMART" id="SM00176">
    <property type="entry name" value="RAN"/>
    <property type="match status" value="1"/>
</dbReference>
<dbReference type="InterPro" id="IPR027417">
    <property type="entry name" value="P-loop_NTPase"/>
</dbReference>
<dbReference type="PANTHER" id="PTHR47977">
    <property type="entry name" value="RAS-RELATED PROTEIN RAB"/>
    <property type="match status" value="1"/>
</dbReference>
<name>A0ABQ6MP03_9STRA</name>
<dbReference type="InterPro" id="IPR050227">
    <property type="entry name" value="Rab"/>
</dbReference>
<dbReference type="PROSITE" id="PS51419">
    <property type="entry name" value="RAB"/>
    <property type="match status" value="1"/>
</dbReference>
<feature type="region of interest" description="Disordered" evidence="3">
    <location>
        <begin position="187"/>
        <end position="206"/>
    </location>
</feature>
<dbReference type="EMBL" id="BRYB01000439">
    <property type="protein sequence ID" value="GMI30056.1"/>
    <property type="molecule type" value="Genomic_DNA"/>
</dbReference>
<accession>A0ABQ6MP03</accession>
<dbReference type="Proteomes" id="UP001165060">
    <property type="component" value="Unassembled WGS sequence"/>
</dbReference>
<dbReference type="SMART" id="SM00173">
    <property type="entry name" value="RAS"/>
    <property type="match status" value="1"/>
</dbReference>
<keyword evidence="1" id="KW-0547">Nucleotide-binding</keyword>
<comment type="caution">
    <text evidence="4">The sequence shown here is derived from an EMBL/GenBank/DDBJ whole genome shotgun (WGS) entry which is preliminary data.</text>
</comment>
<evidence type="ECO:0000256" key="1">
    <source>
        <dbReference type="ARBA" id="ARBA00022741"/>
    </source>
</evidence>
<dbReference type="SMART" id="SM00177">
    <property type="entry name" value="ARF"/>
    <property type="match status" value="1"/>
</dbReference>
<evidence type="ECO:0000256" key="3">
    <source>
        <dbReference type="SAM" id="MobiDB-lite"/>
    </source>
</evidence>
<protein>
    <submittedName>
        <fullName evidence="4">Uncharacterized protein</fullName>
    </submittedName>
</protein>
<evidence type="ECO:0000313" key="4">
    <source>
        <dbReference type="EMBL" id="GMI30056.1"/>
    </source>
</evidence>
<dbReference type="PRINTS" id="PR00449">
    <property type="entry name" value="RASTRNSFRMNG"/>
</dbReference>
<dbReference type="PROSITE" id="PS51420">
    <property type="entry name" value="RHO"/>
    <property type="match status" value="1"/>
</dbReference>
<dbReference type="NCBIfam" id="TIGR00231">
    <property type="entry name" value="small_GTP"/>
    <property type="match status" value="1"/>
</dbReference>
<keyword evidence="5" id="KW-1185">Reference proteome</keyword>
<sequence>MATAYDHLLKLLLIGDAGVGKSSLLLRFCDDTYDEHIQSTIGVDFKVKHATVDSKRVKLTVWDTAGQERFRTLTSSYYRGAHAVLLVYDVTRRDTFENLAEWLKEVSSYSPNAGEGVVKLLVGNKSDLLDGEGVEAVTMDEADAWARANGMLFLKASAKNKEGVVECFNEVVSRILSRPDLLANSAPSKPRITLQPQGADQGGGCC</sequence>
<proteinExistence type="predicted"/>
<keyword evidence="2" id="KW-0342">GTP-binding</keyword>